<gene>
    <name evidence="2" type="ORF">D1164_04920</name>
</gene>
<accession>A0A399D458</accession>
<organism evidence="2 3">
    <name type="scientific">Mariniphaga sediminis</name>
    <dbReference type="NCBI Taxonomy" id="1628158"/>
    <lineage>
        <taxon>Bacteria</taxon>
        <taxon>Pseudomonadati</taxon>
        <taxon>Bacteroidota</taxon>
        <taxon>Bacteroidia</taxon>
        <taxon>Marinilabiliales</taxon>
        <taxon>Prolixibacteraceae</taxon>
        <taxon>Mariniphaga</taxon>
    </lineage>
</organism>
<dbReference type="OrthoDB" id="1120212at2"/>
<dbReference type="Proteomes" id="UP000266441">
    <property type="component" value="Unassembled WGS sequence"/>
</dbReference>
<comment type="caution">
    <text evidence="2">The sequence shown here is derived from an EMBL/GenBank/DDBJ whole genome shotgun (WGS) entry which is preliminary data.</text>
</comment>
<dbReference type="RefSeq" id="WP_119348843.1">
    <property type="nucleotide sequence ID" value="NZ_QWET01000003.1"/>
</dbReference>
<feature type="signal peptide" evidence="1">
    <location>
        <begin position="1"/>
        <end position="20"/>
    </location>
</feature>
<evidence type="ECO:0000313" key="2">
    <source>
        <dbReference type="EMBL" id="RIH66256.1"/>
    </source>
</evidence>
<dbReference type="AlphaFoldDB" id="A0A399D458"/>
<feature type="chain" id="PRO_5017348611" description="WxL domain-containing protein" evidence="1">
    <location>
        <begin position="21"/>
        <end position="203"/>
    </location>
</feature>
<name>A0A399D458_9BACT</name>
<protein>
    <recommendedName>
        <fullName evidence="4">WxL domain-containing protein</fullName>
    </recommendedName>
</protein>
<dbReference type="EMBL" id="QWET01000003">
    <property type="protein sequence ID" value="RIH66256.1"/>
    <property type="molecule type" value="Genomic_DNA"/>
</dbReference>
<keyword evidence="3" id="KW-1185">Reference proteome</keyword>
<reference evidence="2 3" key="1">
    <citation type="journal article" date="2015" name="Int. J. Syst. Evol. Microbiol.">
        <title>Mariniphaga sediminis sp. nov., isolated from coastal sediment.</title>
        <authorList>
            <person name="Wang F.Q."/>
            <person name="Shen Q.Y."/>
            <person name="Chen G.J."/>
            <person name="Du Z.J."/>
        </authorList>
    </citation>
    <scope>NUCLEOTIDE SEQUENCE [LARGE SCALE GENOMIC DNA]</scope>
    <source>
        <strain evidence="2 3">SY21</strain>
    </source>
</reference>
<evidence type="ECO:0008006" key="4">
    <source>
        <dbReference type="Google" id="ProtNLM"/>
    </source>
</evidence>
<keyword evidence="1" id="KW-0732">Signal</keyword>
<evidence type="ECO:0000313" key="3">
    <source>
        <dbReference type="Proteomes" id="UP000266441"/>
    </source>
</evidence>
<sequence length="203" mass="21258">MKKLAFILTSIILISATVKVSTGSTGDDETSSHNLGISVPEVALVDVEGPSGEGTTINLSPNINNLEAGAAVDFTTANDNSLWLNYTSIIEQGNNGNGNGNGSSKTRKIKAEIDENLPDGLDLMLEVGTIASGSGQTGTAIQEKIALKKGPTTVIDDIGSCYTENGAGKGHRLTYSLAVKDNKFDKVMAETFSVQVTYTITEN</sequence>
<evidence type="ECO:0000256" key="1">
    <source>
        <dbReference type="SAM" id="SignalP"/>
    </source>
</evidence>
<proteinExistence type="predicted"/>